<dbReference type="GO" id="GO:0000172">
    <property type="term" value="C:ribonuclease MRP complex"/>
    <property type="evidence" value="ECO:0007669"/>
    <property type="project" value="TreeGrafter"/>
</dbReference>
<evidence type="ECO:0000256" key="4">
    <source>
        <dbReference type="ARBA" id="ARBA00012179"/>
    </source>
</evidence>
<dbReference type="InterPro" id="IPR038085">
    <property type="entry name" value="Rnp2-like_sf"/>
</dbReference>
<evidence type="ECO:0000256" key="3">
    <source>
        <dbReference type="ARBA" id="ARBA00010800"/>
    </source>
</evidence>
<dbReference type="InterPro" id="IPR016819">
    <property type="entry name" value="RNase_P/MRP_POP5"/>
</dbReference>
<sequence>MVRVKHRYLVATFLYPGAPTATSSKESLSQLLQFNQPSSDQLDVPFLLKAIRQGVAELFGDYGAGVVSPSLRINYLSPATSTAIIRTPRAHCQLVWAALTFMTQLPMPISQPCVVRVVRLSGTIRKAEHEVIRRAKIIIKRAQEDA</sequence>
<dbReference type="GO" id="GO:0005730">
    <property type="term" value="C:nucleolus"/>
    <property type="evidence" value="ECO:0007669"/>
    <property type="project" value="TreeGrafter"/>
</dbReference>
<dbReference type="GO" id="GO:0001682">
    <property type="term" value="P:tRNA 5'-leader removal"/>
    <property type="evidence" value="ECO:0007669"/>
    <property type="project" value="InterPro"/>
</dbReference>
<evidence type="ECO:0000256" key="8">
    <source>
        <dbReference type="ARBA" id="ARBA00044198"/>
    </source>
</evidence>
<dbReference type="InterPro" id="IPR002759">
    <property type="entry name" value="Pop5/Rpp14/Rnp2-like"/>
</dbReference>
<evidence type="ECO:0000256" key="2">
    <source>
        <dbReference type="ARBA" id="ARBA00004123"/>
    </source>
</evidence>
<protein>
    <recommendedName>
        <fullName evidence="8">Ribonuclease P/MRP protein subunit POP5</fullName>
        <ecNumber evidence="4">3.1.26.5</ecNumber>
    </recommendedName>
</protein>
<dbReference type="Gene3D" id="3.30.70.3250">
    <property type="entry name" value="Ribonuclease P, Pop5 subunit"/>
    <property type="match status" value="1"/>
</dbReference>
<comment type="catalytic activity">
    <reaction evidence="1">
        <text>Endonucleolytic cleavage of RNA, removing 5'-extranucleotides from tRNA precursor.</text>
        <dbReference type="EC" id="3.1.26.5"/>
    </reaction>
</comment>
<dbReference type="GO" id="GO:0030681">
    <property type="term" value="C:multimeric ribonuclease P complex"/>
    <property type="evidence" value="ECO:0007669"/>
    <property type="project" value="TreeGrafter"/>
</dbReference>
<dbReference type="SUPFAM" id="SSF160350">
    <property type="entry name" value="Rnp2-like"/>
    <property type="match status" value="1"/>
</dbReference>
<dbReference type="GO" id="GO:0000460">
    <property type="term" value="P:maturation of 5.8S rRNA"/>
    <property type="evidence" value="ECO:0007669"/>
    <property type="project" value="UniProtKB-ARBA"/>
</dbReference>
<dbReference type="PANTHER" id="PTHR15441:SF2">
    <property type="entry name" value="RIBONUCLEASE P_MRP PROTEIN SUBUNIT POP5"/>
    <property type="match status" value="1"/>
</dbReference>
<keyword evidence="7" id="KW-0539">Nucleus</keyword>
<comment type="similarity">
    <text evidence="3">Belongs to the eukaryotic/archaeal RNase P protein component 2 family.</text>
</comment>
<dbReference type="GO" id="GO:0033204">
    <property type="term" value="F:ribonuclease P RNA binding"/>
    <property type="evidence" value="ECO:0007669"/>
    <property type="project" value="InterPro"/>
</dbReference>
<evidence type="ECO:0000256" key="6">
    <source>
        <dbReference type="ARBA" id="ARBA00022801"/>
    </source>
</evidence>
<evidence type="ECO:0000256" key="9">
    <source>
        <dbReference type="ARBA" id="ARBA00055200"/>
    </source>
</evidence>
<dbReference type="FunFam" id="3.30.70.3250:FF:000004">
    <property type="entry name" value="Ribonuclease P/MRP protein subunit POP5"/>
    <property type="match status" value="1"/>
</dbReference>
<evidence type="ECO:0000256" key="7">
    <source>
        <dbReference type="ARBA" id="ARBA00023242"/>
    </source>
</evidence>
<accession>A0A6A6QZ97</accession>
<dbReference type="Proteomes" id="UP000799750">
    <property type="component" value="Unassembled WGS sequence"/>
</dbReference>
<comment type="subcellular location">
    <subcellularLocation>
        <location evidence="2">Nucleus</location>
    </subcellularLocation>
</comment>
<dbReference type="Pfam" id="PF01900">
    <property type="entry name" value="RNase_P_Rpp14"/>
    <property type="match status" value="1"/>
</dbReference>
<organism evidence="10 11">
    <name type="scientific">Lophium mytilinum</name>
    <dbReference type="NCBI Taxonomy" id="390894"/>
    <lineage>
        <taxon>Eukaryota</taxon>
        <taxon>Fungi</taxon>
        <taxon>Dikarya</taxon>
        <taxon>Ascomycota</taxon>
        <taxon>Pezizomycotina</taxon>
        <taxon>Dothideomycetes</taxon>
        <taxon>Pleosporomycetidae</taxon>
        <taxon>Mytilinidiales</taxon>
        <taxon>Mytilinidiaceae</taxon>
        <taxon>Lophium</taxon>
    </lineage>
</organism>
<dbReference type="GO" id="GO:0004526">
    <property type="term" value="F:ribonuclease P activity"/>
    <property type="evidence" value="ECO:0007669"/>
    <property type="project" value="UniProtKB-EC"/>
</dbReference>
<keyword evidence="6" id="KW-0378">Hydrolase</keyword>
<reference evidence="10" key="1">
    <citation type="journal article" date="2020" name="Stud. Mycol.">
        <title>101 Dothideomycetes genomes: a test case for predicting lifestyles and emergence of pathogens.</title>
        <authorList>
            <person name="Haridas S."/>
            <person name="Albert R."/>
            <person name="Binder M."/>
            <person name="Bloem J."/>
            <person name="Labutti K."/>
            <person name="Salamov A."/>
            <person name="Andreopoulos B."/>
            <person name="Baker S."/>
            <person name="Barry K."/>
            <person name="Bills G."/>
            <person name="Bluhm B."/>
            <person name="Cannon C."/>
            <person name="Castanera R."/>
            <person name="Culley D."/>
            <person name="Daum C."/>
            <person name="Ezra D."/>
            <person name="Gonzalez J."/>
            <person name="Henrissat B."/>
            <person name="Kuo A."/>
            <person name="Liang C."/>
            <person name="Lipzen A."/>
            <person name="Lutzoni F."/>
            <person name="Magnuson J."/>
            <person name="Mondo S."/>
            <person name="Nolan M."/>
            <person name="Ohm R."/>
            <person name="Pangilinan J."/>
            <person name="Park H.-J."/>
            <person name="Ramirez L."/>
            <person name="Alfaro M."/>
            <person name="Sun H."/>
            <person name="Tritt A."/>
            <person name="Yoshinaga Y."/>
            <person name="Zwiers L.-H."/>
            <person name="Turgeon B."/>
            <person name="Goodwin S."/>
            <person name="Spatafora J."/>
            <person name="Crous P."/>
            <person name="Grigoriev I."/>
        </authorList>
    </citation>
    <scope>NUCLEOTIDE SEQUENCE</scope>
    <source>
        <strain evidence="10">CBS 269.34</strain>
    </source>
</reference>
<dbReference type="AlphaFoldDB" id="A0A6A6QZ97"/>
<proteinExistence type="inferred from homology"/>
<dbReference type="EMBL" id="MU004187">
    <property type="protein sequence ID" value="KAF2497090.1"/>
    <property type="molecule type" value="Genomic_DNA"/>
</dbReference>
<dbReference type="PIRSF" id="PIRSF023803">
    <property type="entry name" value="Ribonuclease_P_prd"/>
    <property type="match status" value="1"/>
</dbReference>
<gene>
    <name evidence="10" type="ORF">BU16DRAFT_442589</name>
</gene>
<name>A0A6A6QZ97_9PEZI</name>
<evidence type="ECO:0000313" key="11">
    <source>
        <dbReference type="Proteomes" id="UP000799750"/>
    </source>
</evidence>
<evidence type="ECO:0000313" key="10">
    <source>
        <dbReference type="EMBL" id="KAF2497090.1"/>
    </source>
</evidence>
<feature type="non-terminal residue" evidence="10">
    <location>
        <position position="146"/>
    </location>
</feature>
<dbReference type="OrthoDB" id="24745at2759"/>
<evidence type="ECO:0000256" key="5">
    <source>
        <dbReference type="ARBA" id="ARBA00022694"/>
    </source>
</evidence>
<comment type="function">
    <text evidence="9">Component of ribonuclease P, a protein complex that generates mature tRNA molecules by cleaving their 5'-ends. Also a component of RNase MRP, which cleaves pre-rRNA sequences.</text>
</comment>
<dbReference type="PANTHER" id="PTHR15441">
    <property type="entry name" value="RIBONUCLEASE P PROTEIN SUBUNIT P14"/>
    <property type="match status" value="1"/>
</dbReference>
<evidence type="ECO:0000256" key="1">
    <source>
        <dbReference type="ARBA" id="ARBA00000928"/>
    </source>
</evidence>
<dbReference type="EC" id="3.1.26.5" evidence="4"/>
<keyword evidence="5" id="KW-0819">tRNA processing</keyword>
<keyword evidence="11" id="KW-1185">Reference proteome</keyword>